<proteinExistence type="predicted"/>
<keyword evidence="3" id="KW-1185">Reference proteome</keyword>
<reference evidence="3" key="1">
    <citation type="journal article" date="2019" name="Int. J. Syst. Evol. Microbiol.">
        <title>The Global Catalogue of Microorganisms (GCM) 10K type strain sequencing project: providing services to taxonomists for standard genome sequencing and annotation.</title>
        <authorList>
            <consortium name="The Broad Institute Genomics Platform"/>
            <consortium name="The Broad Institute Genome Sequencing Center for Infectious Disease"/>
            <person name="Wu L."/>
            <person name="Ma J."/>
        </authorList>
    </citation>
    <scope>NUCLEOTIDE SEQUENCE [LARGE SCALE GENOMIC DNA]</scope>
    <source>
        <strain evidence="3">KCTC 12848</strain>
    </source>
</reference>
<evidence type="ECO:0000259" key="1">
    <source>
        <dbReference type="Pfam" id="PF14200"/>
    </source>
</evidence>
<dbReference type="Pfam" id="PF14200">
    <property type="entry name" value="RicinB_lectin_2"/>
    <property type="match status" value="1"/>
</dbReference>
<dbReference type="SUPFAM" id="SSF50370">
    <property type="entry name" value="Ricin B-like lectins"/>
    <property type="match status" value="1"/>
</dbReference>
<gene>
    <name evidence="2" type="ORF">ACFPFM_42490</name>
</gene>
<feature type="domain" description="Ricin B lectin" evidence="1">
    <location>
        <begin position="12"/>
        <end position="87"/>
    </location>
</feature>
<dbReference type="EMBL" id="JBHSJB010000053">
    <property type="protein sequence ID" value="MFC5060420.1"/>
    <property type="molecule type" value="Genomic_DNA"/>
</dbReference>
<sequence length="87" mass="9231">MPGVAAAATVDTSAYYVLVNRNSGKALDFPSTNDPAGLTQWTDHNGSNQQFRLADSDNGYVRLVNRAGNKAVDVLNFSTADGAELVQ</sequence>
<evidence type="ECO:0000313" key="3">
    <source>
        <dbReference type="Proteomes" id="UP001595833"/>
    </source>
</evidence>
<dbReference type="Proteomes" id="UP001595833">
    <property type="component" value="Unassembled WGS sequence"/>
</dbReference>
<dbReference type="InterPro" id="IPR000772">
    <property type="entry name" value="Ricin_B_lectin"/>
</dbReference>
<accession>A0ABV9YCD5</accession>
<protein>
    <submittedName>
        <fullName evidence="2">RICIN domain-containing protein</fullName>
    </submittedName>
</protein>
<evidence type="ECO:0000313" key="2">
    <source>
        <dbReference type="EMBL" id="MFC5060420.1"/>
    </source>
</evidence>
<dbReference type="RefSeq" id="WP_344037390.1">
    <property type="nucleotide sequence ID" value="NZ_BAAAKE010000007.1"/>
</dbReference>
<organism evidence="2 3">
    <name type="scientific">Saccharothrix xinjiangensis</name>
    <dbReference type="NCBI Taxonomy" id="204798"/>
    <lineage>
        <taxon>Bacteria</taxon>
        <taxon>Bacillati</taxon>
        <taxon>Actinomycetota</taxon>
        <taxon>Actinomycetes</taxon>
        <taxon>Pseudonocardiales</taxon>
        <taxon>Pseudonocardiaceae</taxon>
        <taxon>Saccharothrix</taxon>
    </lineage>
</organism>
<dbReference type="InterPro" id="IPR035992">
    <property type="entry name" value="Ricin_B-like_lectins"/>
</dbReference>
<comment type="caution">
    <text evidence="2">The sequence shown here is derived from an EMBL/GenBank/DDBJ whole genome shotgun (WGS) entry which is preliminary data.</text>
</comment>
<name>A0ABV9YCD5_9PSEU</name>
<dbReference type="Gene3D" id="2.80.10.50">
    <property type="match status" value="1"/>
</dbReference>